<feature type="region of interest" description="Disordered" evidence="1">
    <location>
        <begin position="1"/>
        <end position="40"/>
    </location>
</feature>
<sequence length="189" mass="20299">MSEPDPRVGEPGQGEPGQGEPGQGGTDQGGTDRLRAAAQPGAGEVTATVIVNASAERVFAGLTAWERQSDWIPFTRVRVVEGDGGEGSLVEAITAIGPAMVRDEMRVVRVDAPYELRVVHCGPLLRGPGVVRCTQMDRDRTQVVWHEWFHLPGGAAGRVTWPVLWPGSKFGLTQALKKFARLVERGALP</sequence>
<reference evidence="3" key="1">
    <citation type="journal article" date="2019" name="Int. J. Syst. Evol. Microbiol.">
        <title>The Global Catalogue of Microorganisms (GCM) 10K type strain sequencing project: providing services to taxonomists for standard genome sequencing and annotation.</title>
        <authorList>
            <consortium name="The Broad Institute Genomics Platform"/>
            <consortium name="The Broad Institute Genome Sequencing Center for Infectious Disease"/>
            <person name="Wu L."/>
            <person name="Ma J."/>
        </authorList>
    </citation>
    <scope>NUCLEOTIDE SEQUENCE [LARGE SCALE GENOMIC DNA]</scope>
    <source>
        <strain evidence="3">JCM 31037</strain>
    </source>
</reference>
<feature type="compositionally biased region" description="Gly residues" evidence="1">
    <location>
        <begin position="11"/>
        <end position="28"/>
    </location>
</feature>
<evidence type="ECO:0000313" key="3">
    <source>
        <dbReference type="Proteomes" id="UP001597260"/>
    </source>
</evidence>
<dbReference type="EMBL" id="JBHTMP010000020">
    <property type="protein sequence ID" value="MFD1322415.1"/>
    <property type="molecule type" value="Genomic_DNA"/>
</dbReference>
<dbReference type="Proteomes" id="UP001597260">
    <property type="component" value="Unassembled WGS sequence"/>
</dbReference>
<dbReference type="InterPro" id="IPR019587">
    <property type="entry name" value="Polyketide_cyclase/dehydratase"/>
</dbReference>
<dbReference type="CDD" id="cd07812">
    <property type="entry name" value="SRPBCC"/>
    <property type="match status" value="1"/>
</dbReference>
<dbReference type="InterPro" id="IPR023393">
    <property type="entry name" value="START-like_dom_sf"/>
</dbReference>
<accession>A0ABW3YG38</accession>
<dbReference type="SUPFAM" id="SSF55961">
    <property type="entry name" value="Bet v1-like"/>
    <property type="match status" value="1"/>
</dbReference>
<evidence type="ECO:0000313" key="2">
    <source>
        <dbReference type="EMBL" id="MFD1322415.1"/>
    </source>
</evidence>
<evidence type="ECO:0000256" key="1">
    <source>
        <dbReference type="SAM" id="MobiDB-lite"/>
    </source>
</evidence>
<proteinExistence type="predicted"/>
<comment type="caution">
    <text evidence="2">The sequence shown here is derived from an EMBL/GenBank/DDBJ whole genome shotgun (WGS) entry which is preliminary data.</text>
</comment>
<keyword evidence="3" id="KW-1185">Reference proteome</keyword>
<gene>
    <name evidence="2" type="ORF">ACFQ4H_15060</name>
</gene>
<dbReference type="Pfam" id="PF10604">
    <property type="entry name" value="Polyketide_cyc2"/>
    <property type="match status" value="1"/>
</dbReference>
<organism evidence="2 3">
    <name type="scientific">Micromonospora sonneratiae</name>
    <dbReference type="NCBI Taxonomy" id="1184706"/>
    <lineage>
        <taxon>Bacteria</taxon>
        <taxon>Bacillati</taxon>
        <taxon>Actinomycetota</taxon>
        <taxon>Actinomycetes</taxon>
        <taxon>Micromonosporales</taxon>
        <taxon>Micromonosporaceae</taxon>
        <taxon>Micromonospora</taxon>
    </lineage>
</organism>
<protein>
    <submittedName>
        <fullName evidence="2">SRPBCC family protein</fullName>
    </submittedName>
</protein>
<name>A0ABW3YG38_9ACTN</name>
<dbReference type="Gene3D" id="3.30.530.20">
    <property type="match status" value="1"/>
</dbReference>
<dbReference type="RefSeq" id="WP_377571396.1">
    <property type="nucleotide sequence ID" value="NZ_JBHTMP010000020.1"/>
</dbReference>